<evidence type="ECO:0000256" key="4">
    <source>
        <dbReference type="ARBA" id="ARBA00023136"/>
    </source>
</evidence>
<name>A0A2K8L9M7_9PROT</name>
<dbReference type="KEGG" id="mfn:Ga0123462_0774"/>
<dbReference type="RefSeq" id="WP_232726601.1">
    <property type="nucleotide sequence ID" value="NZ_CP018800.1"/>
</dbReference>
<dbReference type="Gene3D" id="1.20.120.1630">
    <property type="match status" value="1"/>
</dbReference>
<organism evidence="6 7">
    <name type="scientific">Mariprofundus ferrinatatus</name>
    <dbReference type="NCBI Taxonomy" id="1921087"/>
    <lineage>
        <taxon>Bacteria</taxon>
        <taxon>Pseudomonadati</taxon>
        <taxon>Pseudomonadota</taxon>
        <taxon>Candidatius Mariprofundia</taxon>
        <taxon>Mariprofundales</taxon>
        <taxon>Mariprofundaceae</taxon>
        <taxon>Mariprofundus</taxon>
    </lineage>
</organism>
<reference evidence="6 7" key="1">
    <citation type="submission" date="2016-12" db="EMBL/GenBank/DDBJ databases">
        <title>Isolation and genomic insights into novel planktonic Zetaproteobacteria from stratified waters of the Chesapeake Bay.</title>
        <authorList>
            <person name="McAllister S.M."/>
            <person name="Kato S."/>
            <person name="Chan C.S."/>
            <person name="Chiu B.K."/>
            <person name="Field E.K."/>
        </authorList>
    </citation>
    <scope>NUCLEOTIDE SEQUENCE [LARGE SCALE GENOMIC DNA]</scope>
    <source>
        <strain evidence="6 7">CP-8</strain>
    </source>
</reference>
<dbReference type="GO" id="GO:0008168">
    <property type="term" value="F:methyltransferase activity"/>
    <property type="evidence" value="ECO:0007669"/>
    <property type="project" value="UniProtKB-KW"/>
</dbReference>
<dbReference type="GO" id="GO:0032259">
    <property type="term" value="P:methylation"/>
    <property type="evidence" value="ECO:0007669"/>
    <property type="project" value="UniProtKB-KW"/>
</dbReference>
<keyword evidence="2 5" id="KW-0812">Transmembrane</keyword>
<feature type="transmembrane region" description="Helical" evidence="5">
    <location>
        <begin position="111"/>
        <end position="140"/>
    </location>
</feature>
<dbReference type="InterPro" id="IPR007318">
    <property type="entry name" value="Phopholipid_MeTrfase"/>
</dbReference>
<accession>A0A2K8L9M7</accession>
<evidence type="ECO:0000313" key="6">
    <source>
        <dbReference type="EMBL" id="ATX81644.1"/>
    </source>
</evidence>
<dbReference type="Pfam" id="PF04191">
    <property type="entry name" value="PEMT"/>
    <property type="match status" value="1"/>
</dbReference>
<evidence type="ECO:0000313" key="7">
    <source>
        <dbReference type="Proteomes" id="UP000231637"/>
    </source>
</evidence>
<dbReference type="GO" id="GO:0012505">
    <property type="term" value="C:endomembrane system"/>
    <property type="evidence" value="ECO:0007669"/>
    <property type="project" value="UniProtKB-SubCell"/>
</dbReference>
<keyword evidence="6" id="KW-0808">Transferase</keyword>
<comment type="subcellular location">
    <subcellularLocation>
        <location evidence="1">Endomembrane system</location>
        <topology evidence="1">Multi-pass membrane protein</topology>
    </subcellularLocation>
</comment>
<dbReference type="EMBL" id="CP018800">
    <property type="protein sequence ID" value="ATX81644.1"/>
    <property type="molecule type" value="Genomic_DNA"/>
</dbReference>
<feature type="transmembrane region" description="Helical" evidence="5">
    <location>
        <begin position="59"/>
        <end position="80"/>
    </location>
</feature>
<dbReference type="PANTHER" id="PTHR12714">
    <property type="entry name" value="PROTEIN-S ISOPRENYLCYSTEINE O-METHYLTRANSFERASE"/>
    <property type="match status" value="1"/>
</dbReference>
<keyword evidence="4 5" id="KW-0472">Membrane</keyword>
<gene>
    <name evidence="6" type="ORF">Ga0123462_0774</name>
</gene>
<dbReference type="PANTHER" id="PTHR12714:SF24">
    <property type="entry name" value="SLR1182 PROTEIN"/>
    <property type="match status" value="1"/>
</dbReference>
<proteinExistence type="predicted"/>
<feature type="transmembrane region" description="Helical" evidence="5">
    <location>
        <begin position="30"/>
        <end position="47"/>
    </location>
</feature>
<evidence type="ECO:0000256" key="3">
    <source>
        <dbReference type="ARBA" id="ARBA00022989"/>
    </source>
</evidence>
<evidence type="ECO:0000256" key="1">
    <source>
        <dbReference type="ARBA" id="ARBA00004127"/>
    </source>
</evidence>
<evidence type="ECO:0000256" key="5">
    <source>
        <dbReference type="SAM" id="Phobius"/>
    </source>
</evidence>
<dbReference type="AlphaFoldDB" id="A0A2K8L9M7"/>
<protein>
    <submittedName>
        <fullName evidence="6">Protein-S-isoprenylcysteine O-methyltransferase Ste14</fullName>
    </submittedName>
</protein>
<keyword evidence="3 5" id="KW-1133">Transmembrane helix</keyword>
<keyword evidence="7" id="KW-1185">Reference proteome</keyword>
<keyword evidence="6" id="KW-0489">Methyltransferase</keyword>
<sequence>MTRHEDKLLILSVYSHDSAMERLKLKVPPLPIAIICGLMIWGLSVFIGTHSMGIEIRRIIAIVLLIAAATVDLAALITLLRNKTTVDPRYPEKSSSVVTTGIYRFSRNPMYLGLALLLTSLSLWLGVRFGLFVVMGFILYMNRFQIEPEEQALEKQFGERYINYKSTVRRWL</sequence>
<dbReference type="Proteomes" id="UP000231637">
    <property type="component" value="Chromosome"/>
</dbReference>
<evidence type="ECO:0000256" key="2">
    <source>
        <dbReference type="ARBA" id="ARBA00022692"/>
    </source>
</evidence>